<evidence type="ECO:0000313" key="6">
    <source>
        <dbReference type="EMBL" id="GCD92676.1"/>
    </source>
</evidence>
<accession>A0A401YDM1</accession>
<comment type="caution">
    <text evidence="6">The sequence shown here is derived from an EMBL/GenBank/DDBJ whole genome shotgun (WGS) entry which is preliminary data.</text>
</comment>
<keyword evidence="7" id="KW-1185">Reference proteome</keyword>
<dbReference type="Gene3D" id="3.40.140.10">
    <property type="entry name" value="Cytidine Deaminase, domain 2"/>
    <property type="match status" value="1"/>
</dbReference>
<reference evidence="6 7" key="1">
    <citation type="submission" date="2018-12" db="EMBL/GenBank/DDBJ databases">
        <title>Draft genome sequence of Embleya hyalina NBRC 13850T.</title>
        <authorList>
            <person name="Komaki H."/>
            <person name="Hosoyama A."/>
            <person name="Kimura A."/>
            <person name="Ichikawa N."/>
            <person name="Tamura T."/>
        </authorList>
    </citation>
    <scope>NUCLEOTIDE SEQUENCE [LARGE SCALE GENOMIC DNA]</scope>
    <source>
        <strain evidence="6 7">NBRC 13850</strain>
    </source>
</reference>
<dbReference type="GO" id="GO:0047974">
    <property type="term" value="F:guanosine deaminase activity"/>
    <property type="evidence" value="ECO:0007669"/>
    <property type="project" value="TreeGrafter"/>
</dbReference>
<dbReference type="PROSITE" id="PS51747">
    <property type="entry name" value="CYT_DCMP_DEAMINASES_2"/>
    <property type="match status" value="1"/>
</dbReference>
<dbReference type="Pfam" id="PF00383">
    <property type="entry name" value="dCMP_cyt_deam_1"/>
    <property type="match status" value="1"/>
</dbReference>
<keyword evidence="2" id="KW-0479">Metal-binding</keyword>
<evidence type="ECO:0000313" key="7">
    <source>
        <dbReference type="Proteomes" id="UP000286931"/>
    </source>
</evidence>
<dbReference type="InterPro" id="IPR002125">
    <property type="entry name" value="CMP_dCMP_dom"/>
</dbReference>
<evidence type="ECO:0000259" key="5">
    <source>
        <dbReference type="PROSITE" id="PS51747"/>
    </source>
</evidence>
<dbReference type="CDD" id="cd01285">
    <property type="entry name" value="nucleoside_deaminase"/>
    <property type="match status" value="1"/>
</dbReference>
<evidence type="ECO:0000256" key="1">
    <source>
        <dbReference type="ARBA" id="ARBA00006576"/>
    </source>
</evidence>
<feature type="domain" description="CMP/dCMP-type deaminase" evidence="5">
    <location>
        <begin position="12"/>
        <end position="122"/>
    </location>
</feature>
<keyword evidence="3" id="KW-0378">Hydrolase</keyword>
<evidence type="ECO:0000256" key="2">
    <source>
        <dbReference type="ARBA" id="ARBA00022723"/>
    </source>
</evidence>
<dbReference type="GO" id="GO:0046872">
    <property type="term" value="F:metal ion binding"/>
    <property type="evidence" value="ECO:0007669"/>
    <property type="project" value="UniProtKB-KW"/>
</dbReference>
<sequence length="167" mass="18570">MTAHARETPVRELERAWMDEAIRVATTSVSDGGGPFGALVAKADKVIAIGHNRVTATLDPTAHAEVSAMRAACRELRTFSLEGCVLVTSCEPCPMCLSSALWARVDRIVYSADRHDAAVAGFDDRKFHDLFEKKPRSMWPTRVERLELPDRTAPFDAWLAKPDRVDY</sequence>
<comment type="similarity">
    <text evidence="1">Belongs to the cytidine and deoxycytidylate deaminase family.</text>
</comment>
<dbReference type="FunFam" id="3.40.140.10:FF:000011">
    <property type="entry name" value="tRNA-specific adenosine deaminase"/>
    <property type="match status" value="1"/>
</dbReference>
<gene>
    <name evidence="6" type="ORF">EHYA_00315</name>
</gene>
<organism evidence="6 7">
    <name type="scientific">Embleya hyalina</name>
    <dbReference type="NCBI Taxonomy" id="516124"/>
    <lineage>
        <taxon>Bacteria</taxon>
        <taxon>Bacillati</taxon>
        <taxon>Actinomycetota</taxon>
        <taxon>Actinomycetes</taxon>
        <taxon>Kitasatosporales</taxon>
        <taxon>Streptomycetaceae</taxon>
        <taxon>Embleya</taxon>
    </lineage>
</organism>
<dbReference type="AlphaFoldDB" id="A0A401YDM1"/>
<dbReference type="GO" id="GO:0006152">
    <property type="term" value="P:purine nucleoside catabolic process"/>
    <property type="evidence" value="ECO:0007669"/>
    <property type="project" value="TreeGrafter"/>
</dbReference>
<dbReference type="SMR" id="A0A401YDM1"/>
<keyword evidence="4" id="KW-0862">Zinc</keyword>
<dbReference type="EMBL" id="BIFH01000013">
    <property type="protein sequence ID" value="GCD92676.1"/>
    <property type="molecule type" value="Genomic_DNA"/>
</dbReference>
<dbReference type="PANTHER" id="PTHR11079">
    <property type="entry name" value="CYTOSINE DEAMINASE FAMILY MEMBER"/>
    <property type="match status" value="1"/>
</dbReference>
<dbReference type="Proteomes" id="UP000286931">
    <property type="component" value="Unassembled WGS sequence"/>
</dbReference>
<proteinExistence type="inferred from homology"/>
<evidence type="ECO:0000256" key="4">
    <source>
        <dbReference type="ARBA" id="ARBA00022833"/>
    </source>
</evidence>
<name>A0A401YDM1_9ACTN</name>
<dbReference type="PANTHER" id="PTHR11079:SF161">
    <property type="entry name" value="CMP_DCMP-TYPE DEAMINASE DOMAIN-CONTAINING PROTEIN"/>
    <property type="match status" value="1"/>
</dbReference>
<dbReference type="InterPro" id="IPR016193">
    <property type="entry name" value="Cytidine_deaminase-like"/>
</dbReference>
<evidence type="ECO:0000256" key="3">
    <source>
        <dbReference type="ARBA" id="ARBA00022801"/>
    </source>
</evidence>
<protein>
    <submittedName>
        <fullName evidence="6">tRNA-specific adenosine deaminase</fullName>
    </submittedName>
</protein>
<dbReference type="SUPFAM" id="SSF53927">
    <property type="entry name" value="Cytidine deaminase-like"/>
    <property type="match status" value="1"/>
</dbReference>